<comment type="caution">
    <text evidence="3">The sequence shown here is derived from an EMBL/GenBank/DDBJ whole genome shotgun (WGS) entry which is preliminary data.</text>
</comment>
<feature type="region of interest" description="Disordered" evidence="2">
    <location>
        <begin position="345"/>
        <end position="397"/>
    </location>
</feature>
<dbReference type="Proteomes" id="UP001162640">
    <property type="component" value="Unassembled WGS sequence"/>
</dbReference>
<dbReference type="AlphaFoldDB" id="A0A9W7BRH0"/>
<evidence type="ECO:0000256" key="1">
    <source>
        <dbReference type="SAM" id="Coils"/>
    </source>
</evidence>
<feature type="coiled-coil region" evidence="1">
    <location>
        <begin position="206"/>
        <end position="233"/>
    </location>
</feature>
<proteinExistence type="predicted"/>
<reference evidence="4" key="1">
    <citation type="journal article" date="2023" name="Commun. Biol.">
        <title>Genome analysis of Parmales, the sister group of diatoms, reveals the evolutionary specialization of diatoms from phago-mixotrophs to photoautotrophs.</title>
        <authorList>
            <person name="Ban H."/>
            <person name="Sato S."/>
            <person name="Yoshikawa S."/>
            <person name="Yamada K."/>
            <person name="Nakamura Y."/>
            <person name="Ichinomiya M."/>
            <person name="Sato N."/>
            <person name="Blanc-Mathieu R."/>
            <person name="Endo H."/>
            <person name="Kuwata A."/>
            <person name="Ogata H."/>
        </authorList>
    </citation>
    <scope>NUCLEOTIDE SEQUENCE [LARGE SCALE GENOMIC DNA]</scope>
</reference>
<feature type="coiled-coil region" evidence="1">
    <location>
        <begin position="266"/>
        <end position="340"/>
    </location>
</feature>
<organism evidence="3 4">
    <name type="scientific">Triparma laevis f. inornata</name>
    <dbReference type="NCBI Taxonomy" id="1714386"/>
    <lineage>
        <taxon>Eukaryota</taxon>
        <taxon>Sar</taxon>
        <taxon>Stramenopiles</taxon>
        <taxon>Ochrophyta</taxon>
        <taxon>Bolidophyceae</taxon>
        <taxon>Parmales</taxon>
        <taxon>Triparmaceae</taxon>
        <taxon>Triparma</taxon>
    </lineage>
</organism>
<gene>
    <name evidence="3" type="ORF">TL16_g13146</name>
</gene>
<dbReference type="EMBL" id="BLQM01000604">
    <property type="protein sequence ID" value="GMH95399.1"/>
    <property type="molecule type" value="Genomic_DNA"/>
</dbReference>
<evidence type="ECO:0000313" key="3">
    <source>
        <dbReference type="EMBL" id="GMH95399.1"/>
    </source>
</evidence>
<keyword evidence="1" id="KW-0175">Coiled coil</keyword>
<sequence>MLTPQKTHSTASLRWNASRHQESLSSFLRENVILKERVKLLEGKGDGIGEEEVTRMIGDMKVEMEGIVKRLEEELNKEREENRSLKGDLEGIGGNAERLLKEIEVLKVDNKELLTSKTKLSQVCEEVKIDCDALKGEKIILLEQIEELRRENERKGGMVISLNEEIIELTSKGGDHAKLIADIDAKHRLEIDALRGSLACENLEVLGKLKAKIKKMEIEGEQIKREKEGVKEMLDVCGRKCERLELGLEEEKKGRKDAEIKFKVIAEGLRSEIDSNKLKFREEEERLNEIIEELREEIRRLIDRPEPEPPQPEGSKFGMFVDLKSKNKELEQKLRKEKERVVGVGGLAGRRRSMRGGGRGVGVGGSLGNQGEERTASAKDERRGSRYGGRKPEEVMF</sequence>
<feature type="compositionally biased region" description="Basic and acidic residues" evidence="2">
    <location>
        <begin position="371"/>
        <end position="397"/>
    </location>
</feature>
<evidence type="ECO:0000256" key="2">
    <source>
        <dbReference type="SAM" id="MobiDB-lite"/>
    </source>
</evidence>
<feature type="coiled-coil region" evidence="1">
    <location>
        <begin position="61"/>
        <end position="165"/>
    </location>
</feature>
<name>A0A9W7BRH0_9STRA</name>
<evidence type="ECO:0000313" key="4">
    <source>
        <dbReference type="Proteomes" id="UP001162640"/>
    </source>
</evidence>
<feature type="compositionally biased region" description="Gly residues" evidence="2">
    <location>
        <begin position="355"/>
        <end position="368"/>
    </location>
</feature>
<accession>A0A9W7BRH0</accession>
<protein>
    <submittedName>
        <fullName evidence="3">Uncharacterized protein</fullName>
    </submittedName>
</protein>